<organism evidence="8 9">
    <name type="scientific">Plasmodium vivax Mauritania I</name>
    <dbReference type="NCBI Taxonomy" id="1035515"/>
    <lineage>
        <taxon>Eukaryota</taxon>
        <taxon>Sar</taxon>
        <taxon>Alveolata</taxon>
        <taxon>Apicomplexa</taxon>
        <taxon>Aconoidasida</taxon>
        <taxon>Haemosporida</taxon>
        <taxon>Plasmodiidae</taxon>
        <taxon>Plasmodium</taxon>
        <taxon>Plasmodium (Plasmodium)</taxon>
    </lineage>
</organism>
<feature type="transmembrane region" description="Helical" evidence="6">
    <location>
        <begin position="693"/>
        <end position="714"/>
    </location>
</feature>
<dbReference type="InterPro" id="IPR008521">
    <property type="entry name" value="Mg_trans_NIPA"/>
</dbReference>
<dbReference type="EMBL" id="KQ235088">
    <property type="protein sequence ID" value="KMZ91532.1"/>
    <property type="molecule type" value="Genomic_DNA"/>
</dbReference>
<evidence type="ECO:0000256" key="7">
    <source>
        <dbReference type="SAM" id="SignalP"/>
    </source>
</evidence>
<feature type="compositionally biased region" description="Polar residues" evidence="5">
    <location>
        <begin position="409"/>
        <end position="426"/>
    </location>
</feature>
<dbReference type="GO" id="GO:0015095">
    <property type="term" value="F:magnesium ion transmembrane transporter activity"/>
    <property type="evidence" value="ECO:0007669"/>
    <property type="project" value="InterPro"/>
</dbReference>
<gene>
    <name evidence="8" type="ORF">PVMG_00405</name>
</gene>
<evidence type="ECO:0000256" key="2">
    <source>
        <dbReference type="ARBA" id="ARBA00022692"/>
    </source>
</evidence>
<feature type="chain" id="PRO_5005323014" description="Magnesium transporter" evidence="7">
    <location>
        <begin position="23"/>
        <end position="792"/>
    </location>
</feature>
<evidence type="ECO:0000256" key="3">
    <source>
        <dbReference type="ARBA" id="ARBA00022989"/>
    </source>
</evidence>
<proteinExistence type="predicted"/>
<sequence length="792" mass="87484">MDSSWTHAIGVCLSTVVSVVEAVGSTLVRKSHIIYAKYEKLLEATECDSASEGDESGGEEKQGGKKRKMKTKRKCSFLNISIKSLQISGRICHRKGKVKESEDGGHQLVKRTPSSGTNGGEDGEEEEDPLSSSLMEKSLSVNLAPRDGSHFDQGYFSPFNISSEGEKIGPRKYAYITRTNNPTEEHKREEGAKQSHQTKWAKNCDDSSAEWLNEPLDVHPSSCHLGGEKHPPRWSNLSARGINKKVKRREKCLWLSKGPTSHTLGKPKRSIFYTPFCSEKKGKEWKRLLILNGHCRKSKTGVEGKNYSTCGDSTQRGLPHLGVTPPVEDAAAGPHNNNMIMMSISHIKMSTPFKSESPNRGVPDGDKMYYCSFRSDRFADRLSGDTGCSEQEGGARAEASLSKNGHENGLQNGRKNSPQNSPQNGRENLLGRPGEKEKYSDEEEITRCSSLKMDHENGGGCPDSTTTHLPSDVEGAHSNVRTKSYICFYLGIALTSFIAPALNIFNNIFLPMSMVGFVSVRLMCSLLLERFVLKEQQSIYLYVGIPFSTLGLTLITVCSASDNTFKDLDSVLGLFITGESIALLSCEMFFAFMVAFLSVSHLDAGTSTEWGGEHTQGGVPSEGELFSSKFNASIQREGRHPNWKRKGGSFFFFFSPVSSGIMGSLATIFSKATFIGLVSVLLNEQLTLRHFFLNYKVALLIILTIICSFAEIAYTPFLLKYYTLTHVVSLKSFGNISFNAVNGMAIFDERPSCVYAWTSGFLLILVGIILLSYKNVIPKALRLFNQQCRQKA</sequence>
<comment type="subcellular location">
    <subcellularLocation>
        <location evidence="1">Membrane</location>
        <topology evidence="1">Multi-pass membrane protein</topology>
    </subcellularLocation>
</comment>
<dbReference type="Proteomes" id="UP000053776">
    <property type="component" value="Unassembled WGS sequence"/>
</dbReference>
<feature type="compositionally biased region" description="Acidic residues" evidence="5">
    <location>
        <begin position="47"/>
        <end position="57"/>
    </location>
</feature>
<dbReference type="OrthoDB" id="387043at2759"/>
<evidence type="ECO:0000256" key="5">
    <source>
        <dbReference type="SAM" id="MobiDB-lite"/>
    </source>
</evidence>
<name>A0A0J9TA27_PLAVI</name>
<feature type="transmembrane region" description="Helical" evidence="6">
    <location>
        <begin position="488"/>
        <end position="505"/>
    </location>
</feature>
<evidence type="ECO:0000256" key="6">
    <source>
        <dbReference type="SAM" id="Phobius"/>
    </source>
</evidence>
<keyword evidence="2 6" id="KW-0812">Transmembrane</keyword>
<keyword evidence="7" id="KW-0732">Signal</keyword>
<reference evidence="8 9" key="1">
    <citation type="submission" date="2011-08" db="EMBL/GenBank/DDBJ databases">
        <title>The Genome Sequence of Plasmodium vivax Mauritania I.</title>
        <authorList>
            <consortium name="The Broad Institute Genome Sequencing Platform"/>
            <consortium name="The Broad Institute Genome Sequencing Center for Infectious Disease"/>
            <person name="Neafsey D."/>
            <person name="Carlton J."/>
            <person name="Barnwell J."/>
            <person name="Collins W."/>
            <person name="Escalante A."/>
            <person name="Mullikin J."/>
            <person name="Saul A."/>
            <person name="Guigo R."/>
            <person name="Camara F."/>
            <person name="Young S.K."/>
            <person name="Zeng Q."/>
            <person name="Gargeya S."/>
            <person name="Fitzgerald M."/>
            <person name="Haas B."/>
            <person name="Abouelleil A."/>
            <person name="Alvarado L."/>
            <person name="Arachchi H.M."/>
            <person name="Berlin A."/>
            <person name="Brown A."/>
            <person name="Chapman S.B."/>
            <person name="Chen Z."/>
            <person name="Dunbar C."/>
            <person name="Freedman E."/>
            <person name="Gearin G."/>
            <person name="Gellesch M."/>
            <person name="Goldberg J."/>
            <person name="Griggs A."/>
            <person name="Gujja S."/>
            <person name="Heiman D."/>
            <person name="Howarth C."/>
            <person name="Larson L."/>
            <person name="Lui A."/>
            <person name="MacDonald P.J.P."/>
            <person name="Montmayeur A."/>
            <person name="Murphy C."/>
            <person name="Neiman D."/>
            <person name="Pearson M."/>
            <person name="Priest M."/>
            <person name="Roberts A."/>
            <person name="Saif S."/>
            <person name="Shea T."/>
            <person name="Shenoy N."/>
            <person name="Sisk P."/>
            <person name="Stolte C."/>
            <person name="Sykes S."/>
            <person name="Wortman J."/>
            <person name="Nusbaum C."/>
            <person name="Birren B."/>
        </authorList>
    </citation>
    <scope>NUCLEOTIDE SEQUENCE [LARGE SCALE GENOMIC DNA]</scope>
    <source>
        <strain evidence="8 9">Mauritania I</strain>
    </source>
</reference>
<keyword evidence="4 6" id="KW-0472">Membrane</keyword>
<dbReference type="AlphaFoldDB" id="A0A0J9TA27"/>
<evidence type="ECO:0000256" key="1">
    <source>
        <dbReference type="ARBA" id="ARBA00004141"/>
    </source>
</evidence>
<evidence type="ECO:0000256" key="4">
    <source>
        <dbReference type="ARBA" id="ARBA00023136"/>
    </source>
</evidence>
<evidence type="ECO:0008006" key="10">
    <source>
        <dbReference type="Google" id="ProtNLM"/>
    </source>
</evidence>
<feature type="region of interest" description="Disordered" evidence="5">
    <location>
        <begin position="96"/>
        <end position="135"/>
    </location>
</feature>
<dbReference type="PANTHER" id="PTHR12570">
    <property type="match status" value="1"/>
</dbReference>
<evidence type="ECO:0000313" key="8">
    <source>
        <dbReference type="EMBL" id="KMZ91532.1"/>
    </source>
</evidence>
<evidence type="ECO:0000313" key="9">
    <source>
        <dbReference type="Proteomes" id="UP000053776"/>
    </source>
</evidence>
<dbReference type="GO" id="GO:0016020">
    <property type="term" value="C:membrane"/>
    <property type="evidence" value="ECO:0007669"/>
    <property type="project" value="UniProtKB-SubCell"/>
</dbReference>
<dbReference type="PANTHER" id="PTHR12570:SF65">
    <property type="entry name" value="MAGNESIUM TRANSPORTER NIPA9-RELATED"/>
    <property type="match status" value="1"/>
</dbReference>
<feature type="transmembrane region" description="Helical" evidence="6">
    <location>
        <begin position="754"/>
        <end position="773"/>
    </location>
</feature>
<feature type="region of interest" description="Disordered" evidence="5">
    <location>
        <begin position="47"/>
        <end position="70"/>
    </location>
</feature>
<protein>
    <recommendedName>
        <fullName evidence="10">Magnesium transporter</fullName>
    </recommendedName>
</protein>
<feature type="signal peptide" evidence="7">
    <location>
        <begin position="1"/>
        <end position="22"/>
    </location>
</feature>
<feature type="transmembrane region" description="Helical" evidence="6">
    <location>
        <begin position="650"/>
        <end position="681"/>
    </location>
</feature>
<accession>A0A0J9TA27</accession>
<feature type="transmembrane region" description="Helical" evidence="6">
    <location>
        <begin position="539"/>
        <end position="560"/>
    </location>
</feature>
<feature type="region of interest" description="Disordered" evidence="5">
    <location>
        <begin position="383"/>
        <end position="446"/>
    </location>
</feature>
<feature type="transmembrane region" description="Helical" evidence="6">
    <location>
        <begin position="572"/>
        <end position="597"/>
    </location>
</feature>
<keyword evidence="3 6" id="KW-1133">Transmembrane helix</keyword>